<accession>A0A494Y6U5</accession>
<dbReference type="EMBL" id="RBZU01000004">
    <property type="protein sequence ID" value="RKP56036.1"/>
    <property type="molecule type" value="Genomic_DNA"/>
</dbReference>
<reference evidence="2 3" key="1">
    <citation type="submission" date="2018-10" db="EMBL/GenBank/DDBJ databases">
        <title>Robbsia sp. DHC34, isolated from soil.</title>
        <authorList>
            <person name="Gao Z.-H."/>
            <person name="Qiu L.-H."/>
        </authorList>
    </citation>
    <scope>NUCLEOTIDE SEQUENCE [LARGE SCALE GENOMIC DNA]</scope>
    <source>
        <strain evidence="2 3">DHC34</strain>
    </source>
</reference>
<dbReference type="SUPFAM" id="SSF50952">
    <property type="entry name" value="Soluble quinoprotein glucose dehydrogenase"/>
    <property type="match status" value="1"/>
</dbReference>
<feature type="domain" description="Pyrroloquinoline quinone-dependent pyranose dehydrogenase beta-propeller" evidence="1">
    <location>
        <begin position="348"/>
        <end position="461"/>
    </location>
</feature>
<dbReference type="Proteomes" id="UP000270342">
    <property type="component" value="Unassembled WGS sequence"/>
</dbReference>
<dbReference type="InterPro" id="IPR011042">
    <property type="entry name" value="6-blade_b-propeller_TolB-like"/>
</dbReference>
<name>A0A494Y6U5_9BURK</name>
<dbReference type="OrthoDB" id="9770043at2"/>
<organism evidence="2 3">
    <name type="scientific">Pararobbsia silviterrae</name>
    <dbReference type="NCBI Taxonomy" id="1792498"/>
    <lineage>
        <taxon>Bacteria</taxon>
        <taxon>Pseudomonadati</taxon>
        <taxon>Pseudomonadota</taxon>
        <taxon>Betaproteobacteria</taxon>
        <taxon>Burkholderiales</taxon>
        <taxon>Burkholderiaceae</taxon>
        <taxon>Pararobbsia</taxon>
    </lineage>
</organism>
<feature type="domain" description="Pyrroloquinoline quinone-dependent pyranose dehydrogenase beta-propeller" evidence="1">
    <location>
        <begin position="89"/>
        <end position="306"/>
    </location>
</feature>
<dbReference type="Gene3D" id="2.120.10.30">
    <property type="entry name" value="TolB, C-terminal domain"/>
    <property type="match status" value="1"/>
</dbReference>
<protein>
    <submittedName>
        <fullName evidence="2">Sorbosone dehydrogenase family protein</fullName>
    </submittedName>
</protein>
<evidence type="ECO:0000313" key="2">
    <source>
        <dbReference type="EMBL" id="RKP56036.1"/>
    </source>
</evidence>
<comment type="caution">
    <text evidence="2">The sequence shown here is derived from an EMBL/GenBank/DDBJ whole genome shotgun (WGS) entry which is preliminary data.</text>
</comment>
<dbReference type="InterPro" id="IPR011041">
    <property type="entry name" value="Quinoprot_gluc/sorb_DH_b-prop"/>
</dbReference>
<dbReference type="PANTHER" id="PTHR19328">
    <property type="entry name" value="HEDGEHOG-INTERACTING PROTEIN"/>
    <property type="match status" value="1"/>
</dbReference>
<keyword evidence="3" id="KW-1185">Reference proteome</keyword>
<proteinExistence type="predicted"/>
<dbReference type="PANTHER" id="PTHR19328:SF53">
    <property type="entry name" value="MEMBRANE PROTEIN"/>
    <property type="match status" value="1"/>
</dbReference>
<evidence type="ECO:0000259" key="1">
    <source>
        <dbReference type="Pfam" id="PF22807"/>
    </source>
</evidence>
<dbReference type="InterPro" id="IPR054539">
    <property type="entry name" value="Beta-prop_PDH"/>
</dbReference>
<sequence length="465" mass="50007">MSASIGDATDRHDVIAYLATLTPDHAQRAPAAPARAQTPTPVFDASDWQNAAPGVAHHLTTADLPAPYATTSAGNGPQVVRRPDSASLSVPPGFTVSVFASGLTNPRIVRVAPNGDIFVAETAANRIRILRAADGATTPSVNAIYAEGLDRPFGIAFYPPGDRPAWIYIANINSVVRLPYRSGDVHASGEPAIVVPELTESRGGHSTRDIAFSLDGKRLFVSIGSGSNVAESMSRKSPAAVARWESEHGLGAAWDTETHRAAVMVTDPEGRMPLRTFATGIRNGVGIAVDPSTGELWASTNERDGLGDNLVPDYITRVRESAFYGWPWYYMGAHEDPRHANERPDLADKVRVPDVLLQSHSAPLEMGFYTATQGPAVFPLEYRGDVFAALHGSWNRSTRTGYKIVRVRLDHGVPTGEYDDFLTGFVVDEHAVWGRPVGVAVAHDGALLVTDDGSGTIWRVAYTRR</sequence>
<evidence type="ECO:0000313" key="3">
    <source>
        <dbReference type="Proteomes" id="UP000270342"/>
    </source>
</evidence>
<dbReference type="Pfam" id="PF22807">
    <property type="entry name" value="TrAA12"/>
    <property type="match status" value="2"/>
</dbReference>
<gene>
    <name evidence="2" type="ORF">D7S86_11550</name>
</gene>
<dbReference type="AlphaFoldDB" id="A0A494Y6U5"/>